<keyword evidence="7" id="KW-1185">Reference proteome</keyword>
<dbReference type="Proteomes" id="UP001501266">
    <property type="component" value="Unassembled WGS sequence"/>
</dbReference>
<proteinExistence type="predicted"/>
<evidence type="ECO:0000256" key="3">
    <source>
        <dbReference type="SAM" id="SignalP"/>
    </source>
</evidence>
<reference evidence="7" key="1">
    <citation type="journal article" date="2019" name="Int. J. Syst. Evol. Microbiol.">
        <title>The Global Catalogue of Microorganisms (GCM) 10K type strain sequencing project: providing services to taxonomists for standard genome sequencing and annotation.</title>
        <authorList>
            <consortium name="The Broad Institute Genomics Platform"/>
            <consortium name="The Broad Institute Genome Sequencing Center for Infectious Disease"/>
            <person name="Wu L."/>
            <person name="Ma J."/>
        </authorList>
    </citation>
    <scope>NUCLEOTIDE SEQUENCE [LARGE SCALE GENOMIC DNA]</scope>
    <source>
        <strain evidence="7">JCM 12398</strain>
    </source>
</reference>
<dbReference type="SUPFAM" id="SSF50969">
    <property type="entry name" value="YVTN repeat-like/Quinoprotein amine dehydrogenase"/>
    <property type="match status" value="1"/>
</dbReference>
<dbReference type="Pfam" id="PF18911">
    <property type="entry name" value="PKD_4"/>
    <property type="match status" value="2"/>
</dbReference>
<protein>
    <recommendedName>
        <fullName evidence="8">PKD domain-containing protein</fullName>
    </recommendedName>
</protein>
<dbReference type="InterPro" id="IPR006558">
    <property type="entry name" value="LamG-like"/>
</dbReference>
<feature type="domain" description="PKD" evidence="5">
    <location>
        <begin position="877"/>
        <end position="966"/>
    </location>
</feature>
<accession>A0ABP4JDK9</accession>
<dbReference type="InterPro" id="IPR022409">
    <property type="entry name" value="PKD/Chitinase_dom"/>
</dbReference>
<evidence type="ECO:0008006" key="8">
    <source>
        <dbReference type="Google" id="ProtNLM"/>
    </source>
</evidence>
<dbReference type="PROSITE" id="PS50093">
    <property type="entry name" value="PKD"/>
    <property type="match status" value="2"/>
</dbReference>
<evidence type="ECO:0000256" key="2">
    <source>
        <dbReference type="ARBA" id="ARBA00023157"/>
    </source>
</evidence>
<dbReference type="InterPro" id="IPR013431">
    <property type="entry name" value="Delta_60_rpt"/>
</dbReference>
<keyword evidence="2" id="KW-1015">Disulfide bond</keyword>
<feature type="chain" id="PRO_5046138738" description="PKD domain-containing protein" evidence="3">
    <location>
        <begin position="26"/>
        <end position="1171"/>
    </location>
</feature>
<organism evidence="6 7">
    <name type="scientific">Agrococcus citreus</name>
    <dbReference type="NCBI Taxonomy" id="84643"/>
    <lineage>
        <taxon>Bacteria</taxon>
        <taxon>Bacillati</taxon>
        <taxon>Actinomycetota</taxon>
        <taxon>Actinomycetes</taxon>
        <taxon>Micrococcales</taxon>
        <taxon>Microbacteriaceae</taxon>
        <taxon>Agrococcus</taxon>
    </lineage>
</organism>
<dbReference type="RefSeq" id="WP_343916322.1">
    <property type="nucleotide sequence ID" value="NZ_BAAAKK010000001.1"/>
</dbReference>
<comment type="caution">
    <text evidence="6">The sequence shown here is derived from an EMBL/GenBank/DDBJ whole genome shotgun (WGS) entry which is preliminary data.</text>
</comment>
<feature type="signal peptide" evidence="3">
    <location>
        <begin position="1"/>
        <end position="25"/>
    </location>
</feature>
<keyword evidence="1 3" id="KW-0732">Signal</keyword>
<dbReference type="InterPro" id="IPR011044">
    <property type="entry name" value="Quino_amine_DH_bsu"/>
</dbReference>
<dbReference type="Pfam" id="PF13385">
    <property type="entry name" value="Laminin_G_3"/>
    <property type="match status" value="1"/>
</dbReference>
<dbReference type="InterPro" id="IPR013783">
    <property type="entry name" value="Ig-like_fold"/>
</dbReference>
<dbReference type="InterPro" id="IPR000601">
    <property type="entry name" value="PKD_dom"/>
</dbReference>
<dbReference type="InterPro" id="IPR013320">
    <property type="entry name" value="ConA-like_dom_sf"/>
</dbReference>
<evidence type="ECO:0000256" key="1">
    <source>
        <dbReference type="ARBA" id="ARBA00022729"/>
    </source>
</evidence>
<evidence type="ECO:0000313" key="6">
    <source>
        <dbReference type="EMBL" id="GAA1417357.1"/>
    </source>
</evidence>
<dbReference type="SMART" id="SM00560">
    <property type="entry name" value="LamGL"/>
    <property type="match status" value="1"/>
</dbReference>
<dbReference type="SUPFAM" id="SSF49299">
    <property type="entry name" value="PKD domain"/>
    <property type="match status" value="2"/>
</dbReference>
<sequence>MHARRPLRSALLAGMAVVATGAMLAAGLTVASAAGTGPVSLQQRTPAVVTADPLPTVQIDNGYVWAQTMIGSTVYAAGGFANARAPLAAPGTSLTPRSNILSFDIRTGNLSSFAPQVNGPIRAVAASPDGSRLYIGGSFTSVNGQSRFNVAALDPVTGALVPGFNASIGGSGVYGMAVTGDAVYVTGLFSQANGVARQNLAAFATANGALRPWAPTLDRQGDALVIEPGGAHVIVGGRFSVTNGVVQRGLAAIHPVSGALDTSWLAPRTVVNGWGSGANAGKAGIFALATDANGVYGTGWVFANAEVGNLEGVFAAEAGTGAIRWVADCHGDHYGVYSTGEVVYATSHTHACDTAGLAPELSPRTYRYVEAFSATAEGTLTRTPSAGVSYKDWSGTPAPEPYAWYPDFTVGRTSGLNQAGLSMTGNGEFLSVAGEFGSVNNQRYEGIVRFSTAPPGGAKQGPRIAAATWGAPTASSVVAGRVRVAIRANWDRDDRDLTYELRRVGTTGVIASQTVASSWWSQPLVTFDDTGLMPGSSHSYSVRVVDANGNAVTSQSATVTVASGSSSAYADAVLDDSASLYYPLGSIRADWGGGNAPVFGSGATVRTPGAVPGVTGANASAFNGTTSGRVSSGASTTVSPEFSTELWFSTTTTRGGKLLGFGSSQTGSSGSYDRHIYMQNDGRLTFGVYPGVARTVSSTASYNDGQWHHVVATAGAGGIALHVDGVRVAQDTTAIGAQAYSGYWRVGGDSLGGWPNQPTSQWFSGAIDEVAVYGSALPSGRIAAHYALGKGQVAPTAAFTSTVSGSQASFDASGSSIGAGATVASYSWSFGDGTPAGTGVSPSHTYAAPGTYPVTLTVTDSRGASGVVTRDVVIEAPNVAPTASFTTAVDGLSVAVNASASTDPDGGIVSYSWNWGDGTPAGSGAIASHSYATAGTRTITLTVRDADGATGTRSAQVTVQPPPVSQFAASDDFGRTASSGWGTADVGGAWSMLGGTAAPASVANGTGRLTLGAGSTRNIVLAGTPLRDSRTTMQFSLDQAPSTGSSYIGVVARATSTDNYTARVWLRDTGAVWLVLQHGSTVLRSQAVPGITRAAGDSFSLAVEVTGTTTTTISASVWRTGTPQPAAWQATASDATGPGTAAAVGVHANRAGSATTTGVFTVDAFRVTDLG</sequence>
<evidence type="ECO:0000313" key="7">
    <source>
        <dbReference type="Proteomes" id="UP001501266"/>
    </source>
</evidence>
<dbReference type="Gene3D" id="2.60.120.200">
    <property type="match status" value="1"/>
</dbReference>
<feature type="domain" description="Laminin G" evidence="4">
    <location>
        <begin position="619"/>
        <end position="793"/>
    </location>
</feature>
<feature type="domain" description="PKD" evidence="5">
    <location>
        <begin position="795"/>
        <end position="881"/>
    </location>
</feature>
<dbReference type="Pfam" id="PF17164">
    <property type="entry name" value="DUF5122"/>
    <property type="match status" value="1"/>
</dbReference>
<dbReference type="EMBL" id="BAAAKK010000001">
    <property type="protein sequence ID" value="GAA1417357.1"/>
    <property type="molecule type" value="Genomic_DNA"/>
</dbReference>
<dbReference type="Gene3D" id="2.60.40.10">
    <property type="entry name" value="Immunoglobulins"/>
    <property type="match status" value="2"/>
</dbReference>
<evidence type="ECO:0000259" key="5">
    <source>
        <dbReference type="PROSITE" id="PS50093"/>
    </source>
</evidence>
<dbReference type="InterPro" id="IPR001791">
    <property type="entry name" value="Laminin_G"/>
</dbReference>
<dbReference type="CDD" id="cd00110">
    <property type="entry name" value="LamG"/>
    <property type="match status" value="1"/>
</dbReference>
<gene>
    <name evidence="6" type="ORF">GCM10009640_01340</name>
</gene>
<dbReference type="SMART" id="SM00282">
    <property type="entry name" value="LamG"/>
    <property type="match status" value="1"/>
</dbReference>
<dbReference type="InterPro" id="IPR035986">
    <property type="entry name" value="PKD_dom_sf"/>
</dbReference>
<dbReference type="SUPFAM" id="SSF49899">
    <property type="entry name" value="Concanavalin A-like lectins/glucanases"/>
    <property type="match status" value="1"/>
</dbReference>
<evidence type="ECO:0000259" key="4">
    <source>
        <dbReference type="PROSITE" id="PS50025"/>
    </source>
</evidence>
<dbReference type="PROSITE" id="PS50025">
    <property type="entry name" value="LAM_G_DOMAIN"/>
    <property type="match status" value="1"/>
</dbReference>
<name>A0ABP4JDK9_9MICO</name>
<dbReference type="CDD" id="cd00146">
    <property type="entry name" value="PKD"/>
    <property type="match status" value="2"/>
</dbReference>
<dbReference type="SMART" id="SM00089">
    <property type="entry name" value="PKD"/>
    <property type="match status" value="2"/>
</dbReference>